<dbReference type="Proteomes" id="UP001274896">
    <property type="component" value="Unassembled WGS sequence"/>
</dbReference>
<dbReference type="Pfam" id="PF07647">
    <property type="entry name" value="SAM_2"/>
    <property type="match status" value="1"/>
</dbReference>
<dbReference type="AlphaFoldDB" id="A0AAE0UNV6"/>
<evidence type="ECO:0000313" key="3">
    <source>
        <dbReference type="Proteomes" id="UP001274896"/>
    </source>
</evidence>
<dbReference type="CDD" id="cd09510">
    <property type="entry name" value="SAM_aveugle-like"/>
    <property type="match status" value="1"/>
</dbReference>
<sequence>MAVVVNPGLDRSGMKFVLTIRMILTNVVLVSPAVHCNLSQNGIDHQVCMADASSHVEEECVDHGPGLNDDSSAFQQHSPGFQLCTPPQRSVSESELSKISKQHNTIAHIRKMPSQTCVLSLVQSGTVKLSKPVALWTQQDVCKWLKKHCPNQHQVYSDAFKQHDITGRALMRLTDRKLERMGIMQESQRQYILQQVLQLRVREEVRTLQLLTQGTRAHTHTKAVSHL</sequence>
<keyword evidence="3" id="KW-1185">Reference proteome</keyword>
<accession>A0AAE0UNV6</accession>
<evidence type="ECO:0000259" key="1">
    <source>
        <dbReference type="PROSITE" id="PS50105"/>
    </source>
</evidence>
<dbReference type="GO" id="GO:0009898">
    <property type="term" value="C:cytoplasmic side of plasma membrane"/>
    <property type="evidence" value="ECO:0007669"/>
    <property type="project" value="TreeGrafter"/>
</dbReference>
<dbReference type="InterPro" id="IPR013761">
    <property type="entry name" value="SAM/pointed_sf"/>
</dbReference>
<reference evidence="2" key="1">
    <citation type="submission" date="2023-06" db="EMBL/GenBank/DDBJ databases">
        <title>Male Hemibagrus guttatus genome.</title>
        <authorList>
            <person name="Bian C."/>
        </authorList>
    </citation>
    <scope>NUCLEOTIDE SEQUENCE</scope>
    <source>
        <strain evidence="2">Male_cb2023</strain>
        <tissue evidence="2">Muscle</tissue>
    </source>
</reference>
<dbReference type="GO" id="GO:0007169">
    <property type="term" value="P:cell surface receptor protein tyrosine kinase signaling pathway"/>
    <property type="evidence" value="ECO:0007669"/>
    <property type="project" value="TreeGrafter"/>
</dbReference>
<dbReference type="EMBL" id="JAUCMX010000024">
    <property type="protein sequence ID" value="KAK3512118.1"/>
    <property type="molecule type" value="Genomic_DNA"/>
</dbReference>
<dbReference type="SUPFAM" id="SSF47769">
    <property type="entry name" value="SAM/Pointed domain"/>
    <property type="match status" value="1"/>
</dbReference>
<proteinExistence type="predicted"/>
<name>A0AAE0UNV6_9TELE</name>
<organism evidence="2 3">
    <name type="scientific">Hemibagrus guttatus</name>
    <dbReference type="NCBI Taxonomy" id="175788"/>
    <lineage>
        <taxon>Eukaryota</taxon>
        <taxon>Metazoa</taxon>
        <taxon>Chordata</taxon>
        <taxon>Craniata</taxon>
        <taxon>Vertebrata</taxon>
        <taxon>Euteleostomi</taxon>
        <taxon>Actinopterygii</taxon>
        <taxon>Neopterygii</taxon>
        <taxon>Teleostei</taxon>
        <taxon>Ostariophysi</taxon>
        <taxon>Siluriformes</taxon>
        <taxon>Bagridae</taxon>
        <taxon>Hemibagrus</taxon>
    </lineage>
</organism>
<protein>
    <recommendedName>
        <fullName evidence="1">SAM domain-containing protein</fullName>
    </recommendedName>
</protein>
<dbReference type="InterPro" id="IPR039144">
    <property type="entry name" value="Aveugle-like_SAM_dom"/>
</dbReference>
<dbReference type="InterPro" id="IPR052268">
    <property type="entry name" value="SAM_domain-containing_protein"/>
</dbReference>
<feature type="domain" description="SAM" evidence="1">
    <location>
        <begin position="136"/>
        <end position="202"/>
    </location>
</feature>
<dbReference type="SMART" id="SM00454">
    <property type="entry name" value="SAM"/>
    <property type="match status" value="1"/>
</dbReference>
<dbReference type="PROSITE" id="PS50105">
    <property type="entry name" value="SAM_DOMAIN"/>
    <property type="match status" value="1"/>
</dbReference>
<gene>
    <name evidence="2" type="ORF">QTP70_031235</name>
</gene>
<dbReference type="Gene3D" id="1.10.150.50">
    <property type="entry name" value="Transcription Factor, Ets-1"/>
    <property type="match status" value="1"/>
</dbReference>
<dbReference type="PANTHER" id="PTHR20843:SF2">
    <property type="entry name" value="STERILE ALPHA MOTIF DOMAIN-CONTAINING PROTEIN 12"/>
    <property type="match status" value="1"/>
</dbReference>
<dbReference type="PANTHER" id="PTHR20843">
    <property type="entry name" value="STERILE ALPHA MOTIF DOMAIN CONTAINING PROTEIN 10"/>
    <property type="match status" value="1"/>
</dbReference>
<dbReference type="InterPro" id="IPR001660">
    <property type="entry name" value="SAM"/>
</dbReference>
<comment type="caution">
    <text evidence="2">The sequence shown here is derived from an EMBL/GenBank/DDBJ whole genome shotgun (WGS) entry which is preliminary data.</text>
</comment>
<evidence type="ECO:0000313" key="2">
    <source>
        <dbReference type="EMBL" id="KAK3512118.1"/>
    </source>
</evidence>